<accession>A0A2S7FAD2</accession>
<dbReference type="Pfam" id="PF05362">
    <property type="entry name" value="Lon_C"/>
    <property type="match status" value="1"/>
</dbReference>
<sequence length="771" mass="87997">MKRELTPSEIIFSASVNDVAKQTNINRIPRSNTTLNKIKKALSIQKDGYNIYYVDSFSKEKLEELVEFIENMYIDDKEPKDICYVSNNDSSNPIVLVLENGKGQLLKEMIEDMKEKYLECINEFYNTSSDDEKEDIIDDVTEKRSNYITNLMDMAKAKNFEIKATTGGFVFIPIKEEGDEMTKDEYDDLEDEDQESIEKQATNLKKEAEVILEKLKEIEIDSIEKLKSLYRDHIKNKMQSYKDDFLLEFIAYDNVYRYLIEMFEYLDDEIVECYTINLEDDEEYIQEVLGKFSVNVLVDNTGVNHPRVIYEEDPTVSNLIGNIEYRNTTGGYSTDMSLISAGSLVKANGGCLILRLTSLINSGSSYYYLKKALIHGQVDYNYTKSYLEVLSIAGLKPQPIPINVKVILIGDYESYEVLFDKDEDFKMIFPIRIEAESELNYDINIRKNICNIIQKKIIKDNLLSMTDEAMDELMKYLARIAGSRSKISIDEYYVNKILYLADNNAKLESKNQIDRQDIINIAYEEEKILRDVMESYTNKKILITTTGEKVGIINALSVVGTGSYNFGKPMRVTCLALQGDGNIIDIHKECKMSGQIHEKSISILRGLLSSLISPYEKLPVDLQLSFEQTYGMIEGDSASVAEIICVLSALSKKPIKQNIAVTGSINQFGEIQPIGGVNEKIEGFHRVCKLIDTVENKGVLIPSSNTDELILNAEVEEDIRNGRFHIYTMDSLDDAIEVLILKEGETVTDFFKSLNDEIVKYKYDKGSKKKK</sequence>
<dbReference type="PROSITE" id="PS51786">
    <property type="entry name" value="LON_PROTEOLYTIC"/>
    <property type="match status" value="1"/>
</dbReference>
<dbReference type="Proteomes" id="UP000238081">
    <property type="component" value="Unassembled WGS sequence"/>
</dbReference>
<keyword evidence="2" id="KW-0720">Serine protease</keyword>
<dbReference type="Gene3D" id="1.10.8.60">
    <property type="match status" value="1"/>
</dbReference>
<keyword evidence="3" id="KW-0175">Coiled coil</keyword>
<evidence type="ECO:0000256" key="1">
    <source>
        <dbReference type="ARBA" id="ARBA00022670"/>
    </source>
</evidence>
<dbReference type="GO" id="GO:0006508">
    <property type="term" value="P:proteolysis"/>
    <property type="evidence" value="ECO:0007669"/>
    <property type="project" value="UniProtKB-KW"/>
</dbReference>
<dbReference type="InterPro" id="IPR041699">
    <property type="entry name" value="AAA_32"/>
</dbReference>
<name>A0A2S7FAD2_CLOBU</name>
<dbReference type="InterPro" id="IPR008269">
    <property type="entry name" value="Lon_proteolytic"/>
</dbReference>
<evidence type="ECO:0000313" key="6">
    <source>
        <dbReference type="EMBL" id="PPV14710.1"/>
    </source>
</evidence>
<dbReference type="EMBL" id="LRDH01000107">
    <property type="protein sequence ID" value="PPV14710.1"/>
    <property type="molecule type" value="Genomic_DNA"/>
</dbReference>
<dbReference type="Gene3D" id="3.40.50.300">
    <property type="entry name" value="P-loop containing nucleotide triphosphate hydrolases"/>
    <property type="match status" value="2"/>
</dbReference>
<dbReference type="SUPFAM" id="SSF54211">
    <property type="entry name" value="Ribosomal protein S5 domain 2-like"/>
    <property type="match status" value="1"/>
</dbReference>
<dbReference type="InterPro" id="IPR020568">
    <property type="entry name" value="Ribosomal_Su5_D2-typ_SF"/>
</dbReference>
<organism evidence="6 7">
    <name type="scientific">Clostridium butyricum</name>
    <dbReference type="NCBI Taxonomy" id="1492"/>
    <lineage>
        <taxon>Bacteria</taxon>
        <taxon>Bacillati</taxon>
        <taxon>Bacillota</taxon>
        <taxon>Clostridia</taxon>
        <taxon>Eubacteriales</taxon>
        <taxon>Clostridiaceae</taxon>
        <taxon>Clostridium</taxon>
    </lineage>
</organism>
<evidence type="ECO:0000313" key="8">
    <source>
        <dbReference type="Proteomes" id="UP000474042"/>
    </source>
</evidence>
<dbReference type="Proteomes" id="UP000474042">
    <property type="component" value="Unassembled WGS sequence"/>
</dbReference>
<feature type="active site" evidence="2">
    <location>
        <position position="680"/>
    </location>
</feature>
<dbReference type="GO" id="GO:0004176">
    <property type="term" value="F:ATP-dependent peptidase activity"/>
    <property type="evidence" value="ECO:0007669"/>
    <property type="project" value="UniProtKB-UniRule"/>
</dbReference>
<evidence type="ECO:0000256" key="3">
    <source>
        <dbReference type="SAM" id="Coils"/>
    </source>
</evidence>
<evidence type="ECO:0000259" key="4">
    <source>
        <dbReference type="PROSITE" id="PS51786"/>
    </source>
</evidence>
<dbReference type="InterPro" id="IPR014721">
    <property type="entry name" value="Ribsml_uS5_D2-typ_fold_subgr"/>
</dbReference>
<reference evidence="5 8" key="2">
    <citation type="submission" date="2020-01" db="EMBL/GenBank/DDBJ databases">
        <title>Genome sequence of a 1,3-propanediol producer, Clostridium butyricum S3.</title>
        <authorList>
            <person name="Zhou J."/>
        </authorList>
    </citation>
    <scope>NUCLEOTIDE SEQUENCE [LARGE SCALE GENOMIC DNA]</scope>
    <source>
        <strain evidence="5 8">S3</strain>
    </source>
</reference>
<evidence type="ECO:0000313" key="7">
    <source>
        <dbReference type="Proteomes" id="UP000238081"/>
    </source>
</evidence>
<dbReference type="InterPro" id="IPR027065">
    <property type="entry name" value="Lon_Prtase"/>
</dbReference>
<feature type="domain" description="Lon proteolytic" evidence="4">
    <location>
        <begin position="547"/>
        <end position="742"/>
    </location>
</feature>
<dbReference type="GO" id="GO:0004252">
    <property type="term" value="F:serine-type endopeptidase activity"/>
    <property type="evidence" value="ECO:0007669"/>
    <property type="project" value="UniProtKB-UniRule"/>
</dbReference>
<evidence type="ECO:0000313" key="5">
    <source>
        <dbReference type="EMBL" id="NAS16428.1"/>
    </source>
</evidence>
<dbReference type="PRINTS" id="PR00830">
    <property type="entry name" value="ENDOLAPTASE"/>
</dbReference>
<feature type="coiled-coil region" evidence="3">
    <location>
        <begin position="194"/>
        <end position="221"/>
    </location>
</feature>
<keyword evidence="2" id="KW-0378">Hydrolase</keyword>
<feature type="active site" evidence="2">
    <location>
        <position position="637"/>
    </location>
</feature>
<dbReference type="EMBL" id="WOFV02000002">
    <property type="protein sequence ID" value="NAS16428.1"/>
    <property type="molecule type" value="Genomic_DNA"/>
</dbReference>
<proteinExistence type="inferred from homology"/>
<dbReference type="PANTHER" id="PTHR10046">
    <property type="entry name" value="ATP DEPENDENT LON PROTEASE FAMILY MEMBER"/>
    <property type="match status" value="1"/>
</dbReference>
<comment type="similarity">
    <text evidence="2">Belongs to the peptidase S16 family.</text>
</comment>
<dbReference type="AlphaFoldDB" id="A0A2S7FAD2"/>
<dbReference type="GO" id="GO:0005524">
    <property type="term" value="F:ATP binding"/>
    <property type="evidence" value="ECO:0007669"/>
    <property type="project" value="InterPro"/>
</dbReference>
<dbReference type="EC" id="3.4.21.53" evidence="2"/>
<dbReference type="Pfam" id="PF13654">
    <property type="entry name" value="AAA_32"/>
    <property type="match status" value="1"/>
</dbReference>
<protein>
    <recommendedName>
        <fullName evidence="2">endopeptidase La</fullName>
        <ecNumber evidence="2">3.4.21.53</ecNumber>
    </recommendedName>
</protein>
<keyword evidence="1 2" id="KW-0645">Protease</keyword>
<dbReference type="InterPro" id="IPR027417">
    <property type="entry name" value="P-loop_NTPase"/>
</dbReference>
<dbReference type="RefSeq" id="WP_027637235.1">
    <property type="nucleotide sequence ID" value="NZ_CANCWB010000004.1"/>
</dbReference>
<dbReference type="Gene3D" id="3.30.230.10">
    <property type="match status" value="1"/>
</dbReference>
<comment type="catalytic activity">
    <reaction evidence="2">
        <text>Hydrolysis of proteins in presence of ATP.</text>
        <dbReference type="EC" id="3.4.21.53"/>
    </reaction>
</comment>
<reference evidence="6 7" key="1">
    <citation type="submission" date="2016-01" db="EMBL/GenBank/DDBJ databases">
        <title>Characterization of the Clostridium difficile lineages that are prevalent in Hong Kong and China.</title>
        <authorList>
            <person name="Kwok J.S.-L."/>
            <person name="Lam W.-Y."/>
            <person name="Ip M."/>
            <person name="Chan T.-F."/>
            <person name="Hawkey P.M."/>
            <person name="Tsui S.K.-W."/>
        </authorList>
    </citation>
    <scope>NUCLEOTIDE SEQUENCE [LARGE SCALE GENOMIC DNA]</scope>
    <source>
        <strain evidence="6 7">300064</strain>
    </source>
</reference>
<dbReference type="GO" id="GO:0030163">
    <property type="term" value="P:protein catabolic process"/>
    <property type="evidence" value="ECO:0007669"/>
    <property type="project" value="InterPro"/>
</dbReference>
<comment type="caution">
    <text evidence="6">The sequence shown here is derived from an EMBL/GenBank/DDBJ whole genome shotgun (WGS) entry which is preliminary data.</text>
</comment>
<evidence type="ECO:0000256" key="2">
    <source>
        <dbReference type="PROSITE-ProRule" id="PRU01122"/>
    </source>
</evidence>
<gene>
    <name evidence="6" type="ORF">AWN73_03075</name>
    <name evidence="5" type="ORF">GND98_000720</name>
</gene>